<sequence>YARSKGFSIVDTFSMTMARFKDFMPGKCSCHFHKVVPFGQSILNKLSHRGLLPTDYHTKYHVEGEINAVYSEMVINRLCSKG</sequence>
<proteinExistence type="predicted"/>
<accession>A0AAV2I5B0</accession>
<dbReference type="Proteomes" id="UP001497497">
    <property type="component" value="Unassembled WGS sequence"/>
</dbReference>
<reference evidence="1 2" key="1">
    <citation type="submission" date="2024-04" db="EMBL/GenBank/DDBJ databases">
        <authorList>
            <consortium name="Genoscope - CEA"/>
            <person name="William W."/>
        </authorList>
    </citation>
    <scope>NUCLEOTIDE SEQUENCE [LARGE SCALE GENOMIC DNA]</scope>
</reference>
<gene>
    <name evidence="1" type="ORF">GSLYS_00015023001</name>
</gene>
<comment type="caution">
    <text evidence="1">The sequence shown here is derived from an EMBL/GenBank/DDBJ whole genome shotgun (WGS) entry which is preliminary data.</text>
</comment>
<dbReference type="PANTHER" id="PTHR14776">
    <property type="entry name" value="CADHERIN-LIKE AND PC-ESTERASE DOMAIN-CONTAINING PROTEIN 1"/>
    <property type="match status" value="1"/>
</dbReference>
<dbReference type="EMBL" id="CAXITT010000431">
    <property type="protein sequence ID" value="CAL1541417.1"/>
    <property type="molecule type" value="Genomic_DNA"/>
</dbReference>
<organism evidence="1 2">
    <name type="scientific">Lymnaea stagnalis</name>
    <name type="common">Great pond snail</name>
    <name type="synonym">Helix stagnalis</name>
    <dbReference type="NCBI Taxonomy" id="6523"/>
    <lineage>
        <taxon>Eukaryota</taxon>
        <taxon>Metazoa</taxon>
        <taxon>Spiralia</taxon>
        <taxon>Lophotrochozoa</taxon>
        <taxon>Mollusca</taxon>
        <taxon>Gastropoda</taxon>
        <taxon>Heterobranchia</taxon>
        <taxon>Euthyneura</taxon>
        <taxon>Panpulmonata</taxon>
        <taxon>Hygrophila</taxon>
        <taxon>Lymnaeoidea</taxon>
        <taxon>Lymnaeidae</taxon>
        <taxon>Lymnaea</taxon>
    </lineage>
</organism>
<protein>
    <submittedName>
        <fullName evidence="1">Uncharacterized protein</fullName>
    </submittedName>
</protein>
<name>A0AAV2I5B0_LYMST</name>
<evidence type="ECO:0000313" key="2">
    <source>
        <dbReference type="Proteomes" id="UP001497497"/>
    </source>
</evidence>
<dbReference type="PANTHER" id="PTHR14776:SF1">
    <property type="entry name" value="CADHERIN-LIKE AND PC-ESTERASE DOMAIN-CONTAINING PROTEIN 1"/>
    <property type="match status" value="1"/>
</dbReference>
<keyword evidence="2" id="KW-1185">Reference proteome</keyword>
<evidence type="ECO:0000313" key="1">
    <source>
        <dbReference type="EMBL" id="CAL1541417.1"/>
    </source>
</evidence>
<dbReference type="AlphaFoldDB" id="A0AAV2I5B0"/>
<feature type="non-terminal residue" evidence="1">
    <location>
        <position position="1"/>
    </location>
</feature>